<dbReference type="InterPro" id="IPR050730">
    <property type="entry name" value="UBX_domain-protein"/>
</dbReference>
<dbReference type="AlphaFoldDB" id="A0A316U8I9"/>
<organism evidence="4 5">
    <name type="scientific">Pseudomicrostroma glucosiphilum</name>
    <dbReference type="NCBI Taxonomy" id="1684307"/>
    <lineage>
        <taxon>Eukaryota</taxon>
        <taxon>Fungi</taxon>
        <taxon>Dikarya</taxon>
        <taxon>Basidiomycota</taxon>
        <taxon>Ustilaginomycotina</taxon>
        <taxon>Exobasidiomycetes</taxon>
        <taxon>Microstromatales</taxon>
        <taxon>Microstromatales incertae sedis</taxon>
        <taxon>Pseudomicrostroma</taxon>
    </lineage>
</organism>
<feature type="non-terminal residue" evidence="4">
    <location>
        <position position="530"/>
    </location>
</feature>
<dbReference type="Gene3D" id="3.40.30.10">
    <property type="entry name" value="Glutaredoxin"/>
    <property type="match status" value="1"/>
</dbReference>
<evidence type="ECO:0000259" key="3">
    <source>
        <dbReference type="PROSITE" id="PS50033"/>
    </source>
</evidence>
<dbReference type="GO" id="GO:0043130">
    <property type="term" value="F:ubiquitin binding"/>
    <property type="evidence" value="ECO:0007669"/>
    <property type="project" value="TreeGrafter"/>
</dbReference>
<keyword evidence="5" id="KW-1185">Reference proteome</keyword>
<reference evidence="4 5" key="1">
    <citation type="journal article" date="2018" name="Mol. Biol. Evol.">
        <title>Broad Genomic Sampling Reveals a Smut Pathogenic Ancestry of the Fungal Clade Ustilaginomycotina.</title>
        <authorList>
            <person name="Kijpornyongpan T."/>
            <person name="Mondo S.J."/>
            <person name="Barry K."/>
            <person name="Sandor L."/>
            <person name="Lee J."/>
            <person name="Lipzen A."/>
            <person name="Pangilinan J."/>
            <person name="LaButti K."/>
            <person name="Hainaut M."/>
            <person name="Henrissat B."/>
            <person name="Grigoriev I.V."/>
            <person name="Spatafora J.W."/>
            <person name="Aime M.C."/>
        </authorList>
    </citation>
    <scope>NUCLEOTIDE SEQUENCE [LARGE SCALE GENOMIC DNA]</scope>
    <source>
        <strain evidence="4 5">MCA 4718</strain>
    </source>
</reference>
<accession>A0A316U8I9</accession>
<proteinExistence type="predicted"/>
<feature type="domain" description="UBX" evidence="3">
    <location>
        <begin position="415"/>
        <end position="514"/>
    </location>
</feature>
<dbReference type="EMBL" id="KZ819332">
    <property type="protein sequence ID" value="PWN19295.1"/>
    <property type="molecule type" value="Genomic_DNA"/>
</dbReference>
<dbReference type="PANTHER" id="PTHR23322">
    <property type="entry name" value="FAS-ASSOCIATED PROTEIN"/>
    <property type="match status" value="1"/>
</dbReference>
<dbReference type="GO" id="GO:0036503">
    <property type="term" value="P:ERAD pathway"/>
    <property type="evidence" value="ECO:0007669"/>
    <property type="project" value="TreeGrafter"/>
</dbReference>
<dbReference type="Gene3D" id="3.10.20.90">
    <property type="entry name" value="Phosphatidylinositol 3-kinase Catalytic Subunit, Chain A, domain 1"/>
    <property type="match status" value="1"/>
</dbReference>
<dbReference type="SMART" id="SM00594">
    <property type="entry name" value="UAS"/>
    <property type="match status" value="1"/>
</dbReference>
<dbReference type="Proteomes" id="UP000245942">
    <property type="component" value="Unassembled WGS sequence"/>
</dbReference>
<feature type="region of interest" description="Disordered" evidence="2">
    <location>
        <begin position="58"/>
        <end position="87"/>
    </location>
</feature>
<evidence type="ECO:0000256" key="2">
    <source>
        <dbReference type="SAM" id="MobiDB-lite"/>
    </source>
</evidence>
<dbReference type="GeneID" id="37014776"/>
<keyword evidence="1" id="KW-0175">Coiled coil</keyword>
<feature type="region of interest" description="Disordered" evidence="2">
    <location>
        <begin position="350"/>
        <end position="377"/>
    </location>
</feature>
<dbReference type="InterPro" id="IPR029071">
    <property type="entry name" value="Ubiquitin-like_domsf"/>
</dbReference>
<sequence>MSSSPPSSSDPLSSLRSLLEASSVPIPDDGTLAAVLAVAGDDVGRAARLIIDDHKVSNPSAARTTSTTSSLARDTGGLRRRPGAYQPLDFAENEEEYEAAVRGNSARGSSGNHNGSGGIASMLYSALTLPFSALQSLLLGILRLLRLPSLFASLFSGGGPAVFDDGSLSAAQQFEQDLAAAAAASGTDRSTLPPFLTGPYNDALKQAKRELKMLVVVLTNSSQNESDKAFLSNLTSSEVATALSRSEYLVWGASTKRHEGRLVARQLSAHSFPFIGCVAMRAAPSSAASFGMGPTPHLSLVSRASGTALLSSTTLSQHLRDSYSRCSSYLEGLQAERIAQETERRLMAEQDRAFEEASKRDAERVAKKREEAKQAEAAREAQRELERKGEELLHRKAAWRRWAKHCLISPAEATAGPGTTSIVAVLPDGRRLARIFPVEAPLEHIYAWIESSSVPELDDGEDASNIAQPEDYKHSYEFALFLGYPRRRVGVEEVEKGVKICEVEGLCPRANIIVEGKVEGVAGTTGESSG</sequence>
<gene>
    <name evidence="4" type="ORF">BCV69DRAFT_284441</name>
</gene>
<feature type="compositionally biased region" description="Low complexity" evidence="2">
    <location>
        <begin position="60"/>
        <end position="73"/>
    </location>
</feature>
<evidence type="ECO:0000313" key="5">
    <source>
        <dbReference type="Proteomes" id="UP000245942"/>
    </source>
</evidence>
<dbReference type="InterPro" id="IPR006577">
    <property type="entry name" value="UAS"/>
</dbReference>
<evidence type="ECO:0000256" key="1">
    <source>
        <dbReference type="ARBA" id="ARBA00023054"/>
    </source>
</evidence>
<dbReference type="Pfam" id="PF00789">
    <property type="entry name" value="UBX"/>
    <property type="match status" value="1"/>
</dbReference>
<dbReference type="RefSeq" id="XP_025346455.1">
    <property type="nucleotide sequence ID" value="XM_025493042.1"/>
</dbReference>
<dbReference type="STRING" id="1684307.A0A316U8I9"/>
<dbReference type="SMART" id="SM00166">
    <property type="entry name" value="UBX"/>
    <property type="match status" value="1"/>
</dbReference>
<dbReference type="CDD" id="cd01767">
    <property type="entry name" value="UBX"/>
    <property type="match status" value="1"/>
</dbReference>
<dbReference type="PANTHER" id="PTHR23322:SF1">
    <property type="entry name" value="FAS-ASSOCIATED FACTOR 2"/>
    <property type="match status" value="1"/>
</dbReference>
<dbReference type="InterPro" id="IPR001012">
    <property type="entry name" value="UBX_dom"/>
</dbReference>
<dbReference type="SUPFAM" id="SSF54236">
    <property type="entry name" value="Ubiquitin-like"/>
    <property type="match status" value="1"/>
</dbReference>
<name>A0A316U8I9_9BASI</name>
<evidence type="ECO:0000313" key="4">
    <source>
        <dbReference type="EMBL" id="PWN19295.1"/>
    </source>
</evidence>
<dbReference type="SUPFAM" id="SSF52833">
    <property type="entry name" value="Thioredoxin-like"/>
    <property type="match status" value="1"/>
</dbReference>
<dbReference type="InterPro" id="IPR036249">
    <property type="entry name" value="Thioredoxin-like_sf"/>
</dbReference>
<dbReference type="PROSITE" id="PS50033">
    <property type="entry name" value="UBX"/>
    <property type="match status" value="1"/>
</dbReference>
<protein>
    <recommendedName>
        <fullName evidence="3">UBX domain-containing protein</fullName>
    </recommendedName>
</protein>
<dbReference type="GO" id="GO:0005783">
    <property type="term" value="C:endoplasmic reticulum"/>
    <property type="evidence" value="ECO:0007669"/>
    <property type="project" value="TreeGrafter"/>
</dbReference>
<dbReference type="OrthoDB" id="1026733at2759"/>